<keyword evidence="5" id="KW-0503">Monooxygenase</keyword>
<proteinExistence type="predicted"/>
<dbReference type="Proteomes" id="UP000317982">
    <property type="component" value="Unassembled WGS sequence"/>
</dbReference>
<feature type="domain" description="FAD-binding" evidence="4">
    <location>
        <begin position="5"/>
        <end position="351"/>
    </location>
</feature>
<sequence>MPETDVDVIVVGAGPTGLMLATELCLAGARPLVLERRPELRDTPKAGGLGGQILELLRYRGLLERLRAVSDAPHPAPRFPFGGVQVDLTRLAAPPLHAIGLPQPRLERFLDEHACESGVEIRRGRVLTAASQDVDLVTARVQGPDGPEHVTARYLVGCDGSRSTVRDLTGIAFPGTTYPEVNRLARVTLPDSVRSFANGDVEIPGVGRIGVGFTRTERGTFGFGGVTAGVMFATTVEEESVEYDDDEPMTLTEFQQSVHRVLGADLPMGEAFRLSRWQFQARQADRYRDGRILLAGDAAHLLPATGAALNLGMLDAVNLAWKLAADIRGGAPSGLLDTYETERRYAGERALLQTRAQVALRRGTDPAAEALREVVQELLADDQPARRLGALIAGADLRYPSSDPHPLTGTFVTDLTLQTGQGTTSVAALLHRARPILLVLADRADLREAAAGWLDRVDIRTAGTEQRPTDALLIRPDGHIAWAA</sequence>
<dbReference type="RefSeq" id="WP_142710091.1">
    <property type="nucleotide sequence ID" value="NZ_VIRS01000073.1"/>
</dbReference>
<dbReference type="EMBL" id="VIRS01000073">
    <property type="protein sequence ID" value="TQS39494.1"/>
    <property type="molecule type" value="Genomic_DNA"/>
</dbReference>
<dbReference type="PRINTS" id="PR00420">
    <property type="entry name" value="RNGMNOXGNASE"/>
</dbReference>
<comment type="cofactor">
    <cofactor evidence="1">
        <name>FAD</name>
        <dbReference type="ChEBI" id="CHEBI:57692"/>
    </cofactor>
</comment>
<dbReference type="Gene3D" id="3.50.50.60">
    <property type="entry name" value="FAD/NAD(P)-binding domain"/>
    <property type="match status" value="1"/>
</dbReference>
<dbReference type="SUPFAM" id="SSF51905">
    <property type="entry name" value="FAD/NAD(P)-binding domain"/>
    <property type="match status" value="1"/>
</dbReference>
<protein>
    <submittedName>
        <fullName evidence="5">FAD-binding monooxygenase</fullName>
    </submittedName>
</protein>
<keyword evidence="5" id="KW-0560">Oxidoreductase</keyword>
<dbReference type="InterPro" id="IPR002938">
    <property type="entry name" value="FAD-bd"/>
</dbReference>
<dbReference type="OrthoDB" id="4141215at2"/>
<evidence type="ECO:0000313" key="6">
    <source>
        <dbReference type="Proteomes" id="UP000317982"/>
    </source>
</evidence>
<dbReference type="InterPro" id="IPR036188">
    <property type="entry name" value="FAD/NAD-bd_sf"/>
</dbReference>
<evidence type="ECO:0000259" key="4">
    <source>
        <dbReference type="Pfam" id="PF01494"/>
    </source>
</evidence>
<evidence type="ECO:0000256" key="3">
    <source>
        <dbReference type="ARBA" id="ARBA00022827"/>
    </source>
</evidence>
<accession>A0A545ADT2</accession>
<dbReference type="InterPro" id="IPR050641">
    <property type="entry name" value="RIFMO-like"/>
</dbReference>
<keyword evidence="2" id="KW-0285">Flavoprotein</keyword>
<evidence type="ECO:0000256" key="1">
    <source>
        <dbReference type="ARBA" id="ARBA00001974"/>
    </source>
</evidence>
<dbReference type="GO" id="GO:0071949">
    <property type="term" value="F:FAD binding"/>
    <property type="evidence" value="ECO:0007669"/>
    <property type="project" value="InterPro"/>
</dbReference>
<dbReference type="AlphaFoldDB" id="A0A545ADT2"/>
<evidence type="ECO:0000256" key="2">
    <source>
        <dbReference type="ARBA" id="ARBA00022630"/>
    </source>
</evidence>
<comment type="caution">
    <text evidence="5">The sequence shown here is derived from an EMBL/GenBank/DDBJ whole genome shotgun (WGS) entry which is preliminary data.</text>
</comment>
<name>A0A545ADT2_9ACTN</name>
<keyword evidence="3" id="KW-0274">FAD</keyword>
<dbReference type="InParanoid" id="A0A545ADT2"/>
<dbReference type="Pfam" id="PF01494">
    <property type="entry name" value="FAD_binding_3"/>
    <property type="match status" value="1"/>
</dbReference>
<reference evidence="5 6" key="1">
    <citation type="submission" date="2019-07" db="EMBL/GenBank/DDBJ databases">
        <title>Cryptosporangium phraense sp. nov., isolated from plant litter.</title>
        <authorList>
            <person name="Suriyachadkun C."/>
        </authorList>
    </citation>
    <scope>NUCLEOTIDE SEQUENCE [LARGE SCALE GENOMIC DNA]</scope>
    <source>
        <strain evidence="5 6">A-T 5661</strain>
    </source>
</reference>
<evidence type="ECO:0000313" key="5">
    <source>
        <dbReference type="EMBL" id="TQS39494.1"/>
    </source>
</evidence>
<feature type="non-terminal residue" evidence="5">
    <location>
        <position position="484"/>
    </location>
</feature>
<dbReference type="Pfam" id="PF21274">
    <property type="entry name" value="Rng_hyd_C"/>
    <property type="match status" value="1"/>
</dbReference>
<dbReference type="Gene3D" id="3.30.70.2450">
    <property type="match status" value="1"/>
</dbReference>
<dbReference type="PANTHER" id="PTHR43004:SF19">
    <property type="entry name" value="BINDING MONOOXYGENASE, PUTATIVE (JCVI)-RELATED"/>
    <property type="match status" value="1"/>
</dbReference>
<dbReference type="Gene3D" id="3.40.30.120">
    <property type="match status" value="1"/>
</dbReference>
<gene>
    <name evidence="5" type="ORF">FL583_39710</name>
</gene>
<dbReference type="GO" id="GO:0016709">
    <property type="term" value="F:oxidoreductase activity, acting on paired donors, with incorporation or reduction of molecular oxygen, NAD(P)H as one donor, and incorporation of one atom of oxygen"/>
    <property type="evidence" value="ECO:0007669"/>
    <property type="project" value="UniProtKB-ARBA"/>
</dbReference>
<keyword evidence="6" id="KW-1185">Reference proteome</keyword>
<organism evidence="5 6">
    <name type="scientific">Cryptosporangium phraense</name>
    <dbReference type="NCBI Taxonomy" id="2593070"/>
    <lineage>
        <taxon>Bacteria</taxon>
        <taxon>Bacillati</taxon>
        <taxon>Actinomycetota</taxon>
        <taxon>Actinomycetes</taxon>
        <taxon>Cryptosporangiales</taxon>
        <taxon>Cryptosporangiaceae</taxon>
        <taxon>Cryptosporangium</taxon>
    </lineage>
</organism>
<dbReference type="PANTHER" id="PTHR43004">
    <property type="entry name" value="TRK SYSTEM POTASSIUM UPTAKE PROTEIN"/>
    <property type="match status" value="1"/>
</dbReference>